<organism evidence="1">
    <name type="scientific">gut metagenome</name>
    <dbReference type="NCBI Taxonomy" id="749906"/>
    <lineage>
        <taxon>unclassified sequences</taxon>
        <taxon>metagenomes</taxon>
        <taxon>organismal metagenomes</taxon>
    </lineage>
</organism>
<accession>J9GCD1</accession>
<dbReference type="AlphaFoldDB" id="J9GCD1"/>
<reference evidence="1" key="1">
    <citation type="journal article" date="2012" name="PLoS ONE">
        <title>Gene sets for utilization of primary and secondary nutrition supplies in the distal gut of endangered iberian lynx.</title>
        <authorList>
            <person name="Alcaide M."/>
            <person name="Messina E."/>
            <person name="Richter M."/>
            <person name="Bargiela R."/>
            <person name="Peplies J."/>
            <person name="Huws S.A."/>
            <person name="Newbold C.J."/>
            <person name="Golyshin P.N."/>
            <person name="Simon M.A."/>
            <person name="Lopez G."/>
            <person name="Yakimov M.M."/>
            <person name="Ferrer M."/>
        </authorList>
    </citation>
    <scope>NUCLEOTIDE SEQUENCE</scope>
</reference>
<protein>
    <submittedName>
        <fullName evidence="1">Uncharacterized protein</fullName>
    </submittedName>
</protein>
<dbReference type="EMBL" id="AMCI01001610">
    <property type="protein sequence ID" value="EJX05012.1"/>
    <property type="molecule type" value="Genomic_DNA"/>
</dbReference>
<gene>
    <name evidence="1" type="ORF">EVA_06882</name>
</gene>
<name>J9GCD1_9ZZZZ</name>
<evidence type="ECO:0000313" key="1">
    <source>
        <dbReference type="EMBL" id="EJX05012.1"/>
    </source>
</evidence>
<comment type="caution">
    <text evidence="1">The sequence shown here is derived from an EMBL/GenBank/DDBJ whole genome shotgun (WGS) entry which is preliminary data.</text>
</comment>
<sequence>MFTGFLIVLFVESAEQFFKQRTHLQIRDSWKRQTVWVSCRTVGKIKTRVGNPLNN</sequence>
<proteinExistence type="predicted"/>